<reference evidence="2" key="2">
    <citation type="submission" date="2023-01" db="EMBL/GenBank/DDBJ databases">
        <authorList>
            <person name="Sun Q."/>
            <person name="Evtushenko L."/>
        </authorList>
    </citation>
    <scope>NUCLEOTIDE SEQUENCE</scope>
    <source>
        <strain evidence="2">VKM B-2555</strain>
    </source>
</reference>
<feature type="signal peptide" evidence="1">
    <location>
        <begin position="1"/>
        <end position="25"/>
    </location>
</feature>
<keyword evidence="3" id="KW-1185">Reference proteome</keyword>
<sequence>MIALHKITIAAAAAISIFSAQGALAECVIAEHADFRGGVGTIQNNDLVKFFPKEKMGLTGERQFKREFNDASWAGKVSAVEPKNGCMATIYGPWGHRQIREKTSLLAPDMNDKATGVGCACK</sequence>
<dbReference type="Proteomes" id="UP001143364">
    <property type="component" value="Unassembled WGS sequence"/>
</dbReference>
<comment type="caution">
    <text evidence="2">The sequence shown here is derived from an EMBL/GenBank/DDBJ whole genome shotgun (WGS) entry which is preliminary data.</text>
</comment>
<dbReference type="EMBL" id="BSFK01000005">
    <property type="protein sequence ID" value="GLK75543.1"/>
    <property type="molecule type" value="Genomic_DNA"/>
</dbReference>
<protein>
    <submittedName>
        <fullName evidence="2">Uncharacterized protein</fullName>
    </submittedName>
</protein>
<proteinExistence type="predicted"/>
<reference evidence="2" key="1">
    <citation type="journal article" date="2014" name="Int. J. Syst. Evol. Microbiol.">
        <title>Complete genome sequence of Corynebacterium casei LMG S-19264T (=DSM 44701T), isolated from a smear-ripened cheese.</title>
        <authorList>
            <consortium name="US DOE Joint Genome Institute (JGI-PGF)"/>
            <person name="Walter F."/>
            <person name="Albersmeier A."/>
            <person name="Kalinowski J."/>
            <person name="Ruckert C."/>
        </authorList>
    </citation>
    <scope>NUCLEOTIDE SEQUENCE</scope>
    <source>
        <strain evidence="2">VKM B-2555</strain>
    </source>
</reference>
<evidence type="ECO:0000313" key="3">
    <source>
        <dbReference type="Proteomes" id="UP001143364"/>
    </source>
</evidence>
<evidence type="ECO:0000256" key="1">
    <source>
        <dbReference type="SAM" id="SignalP"/>
    </source>
</evidence>
<gene>
    <name evidence="2" type="ORF">GCM10008171_07970</name>
</gene>
<evidence type="ECO:0000313" key="2">
    <source>
        <dbReference type="EMBL" id="GLK75543.1"/>
    </source>
</evidence>
<name>A0A9W6JFX0_9HYPH</name>
<organism evidence="2 3">
    <name type="scientific">Methylopila jiangsuensis</name>
    <dbReference type="NCBI Taxonomy" id="586230"/>
    <lineage>
        <taxon>Bacteria</taxon>
        <taxon>Pseudomonadati</taxon>
        <taxon>Pseudomonadota</taxon>
        <taxon>Alphaproteobacteria</taxon>
        <taxon>Hyphomicrobiales</taxon>
        <taxon>Methylopilaceae</taxon>
        <taxon>Methylopila</taxon>
    </lineage>
</organism>
<keyword evidence="1" id="KW-0732">Signal</keyword>
<dbReference type="AlphaFoldDB" id="A0A9W6JFX0"/>
<accession>A0A9W6JFX0</accession>
<dbReference type="RefSeq" id="WP_271203487.1">
    <property type="nucleotide sequence ID" value="NZ_BSFK01000005.1"/>
</dbReference>
<feature type="chain" id="PRO_5040979237" evidence="1">
    <location>
        <begin position="26"/>
        <end position="122"/>
    </location>
</feature>